<accession>A0A2W5TJS1</accession>
<dbReference type="GO" id="GO:0000030">
    <property type="term" value="F:mannosyltransferase activity"/>
    <property type="evidence" value="ECO:0007669"/>
    <property type="project" value="TreeGrafter"/>
</dbReference>
<evidence type="ECO:0000256" key="1">
    <source>
        <dbReference type="ARBA" id="ARBA00004127"/>
    </source>
</evidence>
<dbReference type="InterPro" id="IPR005599">
    <property type="entry name" value="GPI_mannosylTrfase"/>
</dbReference>
<dbReference type="Pfam" id="PF03901">
    <property type="entry name" value="Glyco_transf_22"/>
    <property type="match status" value="1"/>
</dbReference>
<feature type="transmembrane region" description="Helical" evidence="9">
    <location>
        <begin position="349"/>
        <end position="367"/>
    </location>
</feature>
<evidence type="ECO:0000256" key="5">
    <source>
        <dbReference type="ARBA" id="ARBA00022692"/>
    </source>
</evidence>
<evidence type="ECO:0000256" key="3">
    <source>
        <dbReference type="ARBA" id="ARBA00022676"/>
    </source>
</evidence>
<feature type="transmembrane region" description="Helical" evidence="9">
    <location>
        <begin position="186"/>
        <end position="217"/>
    </location>
</feature>
<protein>
    <submittedName>
        <fullName evidence="10">Mannosyltransferase</fullName>
    </submittedName>
</protein>
<comment type="subcellular location">
    <subcellularLocation>
        <location evidence="1">Endomembrane system</location>
        <topology evidence="1">Multi-pass membrane protein</topology>
    </subcellularLocation>
    <subcellularLocation>
        <location evidence="2">Endoplasmic reticulum membrane</location>
    </subcellularLocation>
</comment>
<feature type="transmembrane region" description="Helical" evidence="9">
    <location>
        <begin position="275"/>
        <end position="296"/>
    </location>
</feature>
<evidence type="ECO:0000256" key="8">
    <source>
        <dbReference type="ARBA" id="ARBA00023136"/>
    </source>
</evidence>
<sequence>MRALLMNDRPTSPPTRTPWLEIFAAALPAAIHAVVLSGRLHPDEVYQSLEIGIFKAFGYGIVPWEWQVPPNAATAVQPWGIRNWSVPLLLSVLFKFGDAVGLSSVWARRLLAEVPQLALHAAMLAAVWRLVARRVSAPAARIAVWLVALYAPVVWFGGRTMSEAFSVAFLVWGLERLDARDVKPAWWALGGALLGCAQVARYGSAAVILPAMVWLLVERRWKTFAGANVGGLVVALALGALDFFTWGEWFHSFIHYVRFNVTSGAAAAQYGASPFWAYLPKLLVAPFAVFGFVLMARERAWKQPLAIALLLGAAAAGLAWKEHWAAPWLALVAIAALSVLLLDRAGLQPSLFVAAAVGYALIVSATAHKEDRFLYPTLVLLTVAGAPAFARWALQHRPAAGLVAALGLVFFVVPTPYDVQRKEQFQLTRAVASEATGFFIVNEGIWGAPGFFYLGKNIPWCTCDFPNQGCFQMAARDPRFNRGLYWANGGETARDAATDAAFKAAGFHVIEVRGQATLYGR</sequence>
<dbReference type="GO" id="GO:0012505">
    <property type="term" value="C:endomembrane system"/>
    <property type="evidence" value="ECO:0007669"/>
    <property type="project" value="UniProtKB-SubCell"/>
</dbReference>
<evidence type="ECO:0000256" key="2">
    <source>
        <dbReference type="ARBA" id="ARBA00004586"/>
    </source>
</evidence>
<feature type="transmembrane region" description="Helical" evidence="9">
    <location>
        <begin position="224"/>
        <end position="246"/>
    </location>
</feature>
<proteinExistence type="predicted"/>
<keyword evidence="6" id="KW-0256">Endoplasmic reticulum</keyword>
<organism evidence="10 11">
    <name type="scientific">Archangium gephyra</name>
    <dbReference type="NCBI Taxonomy" id="48"/>
    <lineage>
        <taxon>Bacteria</taxon>
        <taxon>Pseudomonadati</taxon>
        <taxon>Myxococcota</taxon>
        <taxon>Myxococcia</taxon>
        <taxon>Myxococcales</taxon>
        <taxon>Cystobacterineae</taxon>
        <taxon>Archangiaceae</taxon>
        <taxon>Archangium</taxon>
    </lineage>
</organism>
<dbReference type="AlphaFoldDB" id="A0A2W5TJS1"/>
<dbReference type="EMBL" id="QFQP01000009">
    <property type="protein sequence ID" value="PZR13533.1"/>
    <property type="molecule type" value="Genomic_DNA"/>
</dbReference>
<evidence type="ECO:0000256" key="4">
    <source>
        <dbReference type="ARBA" id="ARBA00022679"/>
    </source>
</evidence>
<keyword evidence="5 9" id="KW-0812">Transmembrane</keyword>
<gene>
    <name evidence="10" type="ORF">DI536_12330</name>
</gene>
<reference evidence="10 11" key="1">
    <citation type="submission" date="2017-08" db="EMBL/GenBank/DDBJ databases">
        <title>Infants hospitalized years apart are colonized by the same room-sourced microbial strains.</title>
        <authorList>
            <person name="Brooks B."/>
            <person name="Olm M.R."/>
            <person name="Firek B.A."/>
            <person name="Baker R."/>
            <person name="Thomas B.C."/>
            <person name="Morowitz M.J."/>
            <person name="Banfield J.F."/>
        </authorList>
    </citation>
    <scope>NUCLEOTIDE SEQUENCE [LARGE SCALE GENOMIC DNA]</scope>
    <source>
        <strain evidence="10">S2_003_000_R2_14</strain>
    </source>
</reference>
<comment type="caution">
    <text evidence="10">The sequence shown here is derived from an EMBL/GenBank/DDBJ whole genome shotgun (WGS) entry which is preliminary data.</text>
</comment>
<feature type="transmembrane region" description="Helical" evidence="9">
    <location>
        <begin position="143"/>
        <end position="174"/>
    </location>
</feature>
<keyword evidence="7 9" id="KW-1133">Transmembrane helix</keyword>
<keyword evidence="3 10" id="KW-0328">Glycosyltransferase</keyword>
<name>A0A2W5TJS1_9BACT</name>
<evidence type="ECO:0000313" key="11">
    <source>
        <dbReference type="Proteomes" id="UP000249061"/>
    </source>
</evidence>
<keyword evidence="8 9" id="KW-0472">Membrane</keyword>
<feature type="transmembrane region" description="Helical" evidence="9">
    <location>
        <begin position="303"/>
        <end position="320"/>
    </location>
</feature>
<feature type="transmembrane region" description="Helical" evidence="9">
    <location>
        <begin position="399"/>
        <end position="417"/>
    </location>
</feature>
<feature type="transmembrane region" description="Helical" evidence="9">
    <location>
        <begin position="326"/>
        <end position="342"/>
    </location>
</feature>
<keyword evidence="4 10" id="KW-0808">Transferase</keyword>
<evidence type="ECO:0000256" key="9">
    <source>
        <dbReference type="SAM" id="Phobius"/>
    </source>
</evidence>
<dbReference type="PANTHER" id="PTHR22760">
    <property type="entry name" value="GLYCOSYLTRANSFERASE"/>
    <property type="match status" value="1"/>
</dbReference>
<evidence type="ECO:0000256" key="6">
    <source>
        <dbReference type="ARBA" id="ARBA00022824"/>
    </source>
</evidence>
<evidence type="ECO:0000313" key="10">
    <source>
        <dbReference type="EMBL" id="PZR13533.1"/>
    </source>
</evidence>
<dbReference type="Proteomes" id="UP000249061">
    <property type="component" value="Unassembled WGS sequence"/>
</dbReference>
<feature type="transmembrane region" description="Helical" evidence="9">
    <location>
        <begin position="373"/>
        <end position="392"/>
    </location>
</feature>
<evidence type="ECO:0000256" key="7">
    <source>
        <dbReference type="ARBA" id="ARBA00022989"/>
    </source>
</evidence>